<dbReference type="AlphaFoldDB" id="A0ABD3HTI4"/>
<evidence type="ECO:0008006" key="4">
    <source>
        <dbReference type="Google" id="ProtNLM"/>
    </source>
</evidence>
<protein>
    <recommendedName>
        <fullName evidence="4">Pheromone receptor</fullName>
    </recommendedName>
</protein>
<evidence type="ECO:0000256" key="1">
    <source>
        <dbReference type="SAM" id="MobiDB-lite"/>
    </source>
</evidence>
<dbReference type="Proteomes" id="UP001633002">
    <property type="component" value="Unassembled WGS sequence"/>
</dbReference>
<keyword evidence="3" id="KW-1185">Reference proteome</keyword>
<organism evidence="2 3">
    <name type="scientific">Riccia sorocarpa</name>
    <dbReference type="NCBI Taxonomy" id="122646"/>
    <lineage>
        <taxon>Eukaryota</taxon>
        <taxon>Viridiplantae</taxon>
        <taxon>Streptophyta</taxon>
        <taxon>Embryophyta</taxon>
        <taxon>Marchantiophyta</taxon>
        <taxon>Marchantiopsida</taxon>
        <taxon>Marchantiidae</taxon>
        <taxon>Marchantiales</taxon>
        <taxon>Ricciaceae</taxon>
        <taxon>Riccia</taxon>
    </lineage>
</organism>
<comment type="caution">
    <text evidence="2">The sequence shown here is derived from an EMBL/GenBank/DDBJ whole genome shotgun (WGS) entry which is preliminary data.</text>
</comment>
<gene>
    <name evidence="2" type="ORF">R1sor_006310</name>
</gene>
<proteinExistence type="predicted"/>
<dbReference type="EMBL" id="JBJQOH010000003">
    <property type="protein sequence ID" value="KAL3692659.1"/>
    <property type="molecule type" value="Genomic_DNA"/>
</dbReference>
<name>A0ABD3HTI4_9MARC</name>
<accession>A0ABD3HTI4</accession>
<sequence>MRSAPSNEPLLNLRQSFEKLVAVAIAILSSSAAAMADASMCWQRRASLSRQLGCYQRRGKIDSRSSSEEKARTREEEIWREIQEHMRLSNSSYGFRWSEFGPTGNRSSLPHSFIFPDEEDEQGIYRDESGVEPSADHQNVGAEGQCKLHGRASEAYAQS</sequence>
<feature type="region of interest" description="Disordered" evidence="1">
    <location>
        <begin position="129"/>
        <end position="159"/>
    </location>
</feature>
<evidence type="ECO:0000313" key="2">
    <source>
        <dbReference type="EMBL" id="KAL3692659.1"/>
    </source>
</evidence>
<evidence type="ECO:0000313" key="3">
    <source>
        <dbReference type="Proteomes" id="UP001633002"/>
    </source>
</evidence>
<reference evidence="2 3" key="1">
    <citation type="submission" date="2024-09" db="EMBL/GenBank/DDBJ databases">
        <title>Chromosome-scale assembly of Riccia sorocarpa.</title>
        <authorList>
            <person name="Paukszto L."/>
        </authorList>
    </citation>
    <scope>NUCLEOTIDE SEQUENCE [LARGE SCALE GENOMIC DNA]</scope>
    <source>
        <strain evidence="2">LP-2024</strain>
        <tissue evidence="2">Aerial parts of the thallus</tissue>
    </source>
</reference>